<dbReference type="Proteomes" id="UP000297322">
    <property type="component" value="Unassembled WGS sequence"/>
</dbReference>
<dbReference type="InterPro" id="IPR044149">
    <property type="entry name" value="Nitrilases_CHs"/>
</dbReference>
<dbReference type="RefSeq" id="WP_029300008.1">
    <property type="nucleotide sequence ID" value="NZ_JACYNJ010000002.1"/>
</dbReference>
<protein>
    <submittedName>
        <fullName evidence="6">Carbon-nitrogen hydrolase family protein</fullName>
    </submittedName>
</protein>
<feature type="region of interest" description="Disordered" evidence="3">
    <location>
        <begin position="315"/>
        <end position="341"/>
    </location>
</feature>
<sequence>MPSKTHPKIIAAAVQAAPVLMDLDGTIDKTIGLMKQAADQGAKLVAFPETWLPGYPWWIWITSPAVGMQHVQRYFNNSMEVNSPEFKRLAKAAHDLNIWLSFGFSERDGGSLYISQALIDDEGQVVLTRRKLKPTHVERTVFGDGDGSDLAVCETPIGNIGMLNCWEHVQPLSKYAMYSQHEQIHIGAWPSFSLYRNAAHALGAEVNNSVSQVYAVEGGCFVLAPCGIVSQEMQDRVCTDDMQRQMLQLGGGSARIYGPDGRQLGNTIPESEEGLVIAEIDLDLISLAKSVTDPVGHYARPDATRLILNKTRRLPVTSQSETDAITAPTSEPTESTATDPA</sequence>
<dbReference type="Proteomes" id="UP000610293">
    <property type="component" value="Unassembled WGS sequence"/>
</dbReference>
<dbReference type="AlphaFoldDB" id="A0A4U3G0N9"/>
<evidence type="ECO:0000259" key="4">
    <source>
        <dbReference type="PROSITE" id="PS50263"/>
    </source>
</evidence>
<reference evidence="5" key="2">
    <citation type="journal article" date="2020" name="FEMS Microbiol. Ecol.">
        <title>Temporal dynamics of bacterial communities during seed development and maturation.</title>
        <authorList>
            <person name="Chesneau G."/>
            <person name="Torres-Cortes G."/>
            <person name="Briand M."/>
            <person name="Darrasse A."/>
            <person name="Preveaux A."/>
            <person name="Marais C."/>
            <person name="Jacques M.A."/>
            <person name="Shade A."/>
            <person name="Barret M."/>
        </authorList>
    </citation>
    <scope>NUCLEOTIDE SEQUENCE</scope>
    <source>
        <strain evidence="5">CFBP13533</strain>
    </source>
</reference>
<comment type="similarity">
    <text evidence="1">Belongs to the carbon-nitrogen hydrolase superfamily. Nitrilase family.</text>
</comment>
<dbReference type="InterPro" id="IPR036526">
    <property type="entry name" value="C-N_Hydrolase_sf"/>
</dbReference>
<gene>
    <name evidence="6" type="ORF">E4T65_05870</name>
    <name evidence="5" type="ORF">IFU03_05035</name>
</gene>
<dbReference type="Pfam" id="PF00795">
    <property type="entry name" value="CN_hydrolase"/>
    <property type="match status" value="1"/>
</dbReference>
<dbReference type="EMBL" id="JACYNJ010000002">
    <property type="protein sequence ID" value="MBD8269117.1"/>
    <property type="molecule type" value="Genomic_DNA"/>
</dbReference>
<accession>A0A4U3G0N9</accession>
<comment type="caution">
    <text evidence="6">The sequence shown here is derived from an EMBL/GenBank/DDBJ whole genome shotgun (WGS) entry which is preliminary data.</text>
</comment>
<evidence type="ECO:0000313" key="6">
    <source>
        <dbReference type="EMBL" id="TFW44044.1"/>
    </source>
</evidence>
<name>A0A4U3G0N9_PSEFL</name>
<dbReference type="EMBL" id="SPVI01000003">
    <property type="protein sequence ID" value="TFW44044.1"/>
    <property type="molecule type" value="Genomic_DNA"/>
</dbReference>
<evidence type="ECO:0000256" key="1">
    <source>
        <dbReference type="ARBA" id="ARBA00008129"/>
    </source>
</evidence>
<dbReference type="GO" id="GO:0000257">
    <property type="term" value="F:nitrilase activity"/>
    <property type="evidence" value="ECO:0007669"/>
    <property type="project" value="UniProtKB-ARBA"/>
</dbReference>
<dbReference type="PROSITE" id="PS50263">
    <property type="entry name" value="CN_HYDROLASE"/>
    <property type="match status" value="1"/>
</dbReference>
<feature type="compositionally biased region" description="Polar residues" evidence="3">
    <location>
        <begin position="316"/>
        <end position="341"/>
    </location>
</feature>
<organism evidence="6 7">
    <name type="scientific">Pseudomonas fluorescens</name>
    <dbReference type="NCBI Taxonomy" id="294"/>
    <lineage>
        <taxon>Bacteria</taxon>
        <taxon>Pseudomonadati</taxon>
        <taxon>Pseudomonadota</taxon>
        <taxon>Gammaproteobacteria</taxon>
        <taxon>Pseudomonadales</taxon>
        <taxon>Pseudomonadaceae</taxon>
        <taxon>Pseudomonas</taxon>
    </lineage>
</organism>
<dbReference type="SUPFAM" id="SSF56317">
    <property type="entry name" value="Carbon-nitrogen hydrolase"/>
    <property type="match status" value="1"/>
</dbReference>
<dbReference type="CDD" id="cd07564">
    <property type="entry name" value="nitrilases_CHs"/>
    <property type="match status" value="1"/>
</dbReference>
<dbReference type="PANTHER" id="PTHR46044:SF1">
    <property type="entry name" value="CN HYDROLASE DOMAIN-CONTAINING PROTEIN"/>
    <property type="match status" value="1"/>
</dbReference>
<dbReference type="Gene3D" id="3.60.110.10">
    <property type="entry name" value="Carbon-nitrogen hydrolase"/>
    <property type="match status" value="1"/>
</dbReference>
<evidence type="ECO:0000313" key="7">
    <source>
        <dbReference type="Proteomes" id="UP000297322"/>
    </source>
</evidence>
<dbReference type="InterPro" id="IPR003010">
    <property type="entry name" value="C-N_Hydrolase"/>
</dbReference>
<dbReference type="PROSITE" id="PS00920">
    <property type="entry name" value="NITRIL_CHT_1"/>
    <property type="match status" value="1"/>
</dbReference>
<feature type="active site" description="Proton acceptor" evidence="2">
    <location>
        <position position="49"/>
    </location>
</feature>
<dbReference type="InterPro" id="IPR000132">
    <property type="entry name" value="Nitrilase/CN_hydratase_CS"/>
</dbReference>
<keyword evidence="6" id="KW-0378">Hydrolase</keyword>
<evidence type="ECO:0000256" key="2">
    <source>
        <dbReference type="PROSITE-ProRule" id="PRU10139"/>
    </source>
</evidence>
<dbReference type="PANTHER" id="PTHR46044">
    <property type="entry name" value="NITRILASE"/>
    <property type="match status" value="1"/>
</dbReference>
<evidence type="ECO:0000313" key="5">
    <source>
        <dbReference type="EMBL" id="MBD8269117.1"/>
    </source>
</evidence>
<feature type="domain" description="CN hydrolase" evidence="4">
    <location>
        <begin position="9"/>
        <end position="282"/>
    </location>
</feature>
<evidence type="ECO:0000256" key="3">
    <source>
        <dbReference type="SAM" id="MobiDB-lite"/>
    </source>
</evidence>
<reference evidence="6 7" key="1">
    <citation type="submission" date="2019-03" db="EMBL/GenBank/DDBJ databases">
        <title>Biocontrol and xenobiotic degradation properties of endophytic Pseudomonas fluorescens strain BRZ63.</title>
        <authorList>
            <person name="Chlebek D.A."/>
            <person name="Pinski A."/>
            <person name="Zur J.P."/>
            <person name="Michalska J."/>
            <person name="Hupert-Kocurek K.T."/>
        </authorList>
    </citation>
    <scope>NUCLEOTIDE SEQUENCE [LARGE SCALE GENOMIC DNA]</scope>
    <source>
        <strain evidence="6 7">BRZ63</strain>
    </source>
</reference>
<proteinExistence type="inferred from homology"/>